<name>A0A3N4R7A4_9ACTN</name>
<sequence>MTTENPSTDRTNGTGSGAGSGAARGRFVSVPGTGTGTGTTRGLDPAPGTAPDPRPDRAGTDPRTDRTSTDRTGTERAGGTAHPADLTKAAEPARPRSTAGNPAAANETDLLLPPELASRLTGRLDRAVGSFVDDPDLAVQEADEALDETVRVLTDRLQERRTELRDAWRTDGDRDTADAASRTEDLRLSLRAYRDLLHHLLAA</sequence>
<reference evidence="2 3" key="1">
    <citation type="submission" date="2018-11" db="EMBL/GenBank/DDBJ databases">
        <title>Sequencing the genomes of 1000 actinobacteria strains.</title>
        <authorList>
            <person name="Klenk H.-P."/>
        </authorList>
    </citation>
    <scope>NUCLEOTIDE SEQUENCE [LARGE SCALE GENOMIC DNA]</scope>
    <source>
        <strain evidence="2 3">DSM 44781</strain>
    </source>
</reference>
<feature type="region of interest" description="Disordered" evidence="1">
    <location>
        <begin position="1"/>
        <end position="112"/>
    </location>
</feature>
<evidence type="ECO:0000313" key="2">
    <source>
        <dbReference type="EMBL" id="RPE29298.1"/>
    </source>
</evidence>
<comment type="caution">
    <text evidence="2">The sequence shown here is derived from an EMBL/GenBank/DDBJ whole genome shotgun (WGS) entry which is preliminary data.</text>
</comment>
<accession>A0A3N4R7A4</accession>
<evidence type="ECO:0000313" key="3">
    <source>
        <dbReference type="Proteomes" id="UP000266906"/>
    </source>
</evidence>
<dbReference type="RefSeq" id="WP_123820809.1">
    <property type="nucleotide sequence ID" value="NZ_RKQG01000002.1"/>
</dbReference>
<dbReference type="EMBL" id="RKQG01000002">
    <property type="protein sequence ID" value="RPE29298.1"/>
    <property type="molecule type" value="Genomic_DNA"/>
</dbReference>
<keyword evidence="3" id="KW-1185">Reference proteome</keyword>
<proteinExistence type="predicted"/>
<protein>
    <submittedName>
        <fullName evidence="2">Uncharacterized protein</fullName>
    </submittedName>
</protein>
<gene>
    <name evidence="2" type="ORF">EDD38_6453</name>
</gene>
<dbReference type="Proteomes" id="UP000266906">
    <property type="component" value="Unassembled WGS sequence"/>
</dbReference>
<dbReference type="AlphaFoldDB" id="A0A3N4R7A4"/>
<feature type="compositionally biased region" description="Basic and acidic residues" evidence="1">
    <location>
        <begin position="53"/>
        <end position="74"/>
    </location>
</feature>
<organism evidence="2 3">
    <name type="scientific">Kitasatospora cineracea</name>
    <dbReference type="NCBI Taxonomy" id="88074"/>
    <lineage>
        <taxon>Bacteria</taxon>
        <taxon>Bacillati</taxon>
        <taxon>Actinomycetota</taxon>
        <taxon>Actinomycetes</taxon>
        <taxon>Kitasatosporales</taxon>
        <taxon>Streptomycetaceae</taxon>
        <taxon>Kitasatospora</taxon>
    </lineage>
</organism>
<evidence type="ECO:0000256" key="1">
    <source>
        <dbReference type="SAM" id="MobiDB-lite"/>
    </source>
</evidence>